<comment type="caution">
    <text evidence="2">The sequence shown here is derived from an EMBL/GenBank/DDBJ whole genome shotgun (WGS) entry which is preliminary data.</text>
</comment>
<evidence type="ECO:0000256" key="1">
    <source>
        <dbReference type="SAM" id="SignalP"/>
    </source>
</evidence>
<accession>A0ABV2TDY4</accession>
<dbReference type="Gene3D" id="3.20.20.80">
    <property type="entry name" value="Glycosidases"/>
    <property type="match status" value="1"/>
</dbReference>
<keyword evidence="3" id="KW-1185">Reference proteome</keyword>
<organism evidence="2 3">
    <name type="scientific">Chitinophaga defluvii</name>
    <dbReference type="NCBI Taxonomy" id="3163343"/>
    <lineage>
        <taxon>Bacteria</taxon>
        <taxon>Pseudomonadati</taxon>
        <taxon>Bacteroidota</taxon>
        <taxon>Chitinophagia</taxon>
        <taxon>Chitinophagales</taxon>
        <taxon>Chitinophagaceae</taxon>
        <taxon>Chitinophaga</taxon>
    </lineage>
</organism>
<gene>
    <name evidence="2" type="ORF">ABR189_27890</name>
</gene>
<dbReference type="InterPro" id="IPR017853">
    <property type="entry name" value="GH"/>
</dbReference>
<name>A0ABV2TDY4_9BACT</name>
<dbReference type="RefSeq" id="WP_354663808.1">
    <property type="nucleotide sequence ID" value="NZ_JBEXAC010000003.1"/>
</dbReference>
<proteinExistence type="predicted"/>
<evidence type="ECO:0000313" key="2">
    <source>
        <dbReference type="EMBL" id="MET7001236.1"/>
    </source>
</evidence>
<keyword evidence="1" id="KW-0732">Signal</keyword>
<reference evidence="2 3" key="1">
    <citation type="submission" date="2024-06" db="EMBL/GenBank/DDBJ databases">
        <title>Chitinophaga defluvii sp. nov., isolated from municipal sewage.</title>
        <authorList>
            <person name="Zhang L."/>
        </authorList>
    </citation>
    <scope>NUCLEOTIDE SEQUENCE [LARGE SCALE GENOMIC DNA]</scope>
    <source>
        <strain evidence="2 3">H8</strain>
    </source>
</reference>
<sequence>MKIKSLCTLLLVLISTCCVSAQSHTVKHTRKTTADKFQIGIFWPPVWAFTNDEQYKIMKEAHIDVIQNVSSTDLYTTDKNRKMLDLAQKHGLKVLVADPRVHGTPAEIKAMVNDFKSHPATAGYYIIDEPDTAKLQWCATTHKIIMEADPQKGAHVNLFPVYALDEQLGNINYEKEYVERWIEMAGPDQLEYLSFDHYPYDDKGRFRENYYNNMDIIRRAGLKYGIKTSAYLQSFGIPGAFRRPSLGELRYNVYSFLAYGIKYPVWFTYWTPAGQGEKFLPSIIDTMGRKTELYAYAQQFNKEMKQLGKTLIALDAKEVYHTGSKLPEHTTALPEDAWLQPIDPSAALIVTYFEHQQNGSQYIMLVNKSYKDSQSIRLHVNEKIKQLGHIGNDNDKVQQIKWNKDREITVNFLPGEGKLYRIK</sequence>
<dbReference type="SUPFAM" id="SSF51445">
    <property type="entry name" value="(Trans)glycosidases"/>
    <property type="match status" value="1"/>
</dbReference>
<dbReference type="Proteomes" id="UP001549749">
    <property type="component" value="Unassembled WGS sequence"/>
</dbReference>
<feature type="chain" id="PRO_5046239455" evidence="1">
    <location>
        <begin position="22"/>
        <end position="423"/>
    </location>
</feature>
<feature type="signal peptide" evidence="1">
    <location>
        <begin position="1"/>
        <end position="21"/>
    </location>
</feature>
<dbReference type="EMBL" id="JBEXAC010000003">
    <property type="protein sequence ID" value="MET7001236.1"/>
    <property type="molecule type" value="Genomic_DNA"/>
</dbReference>
<evidence type="ECO:0000313" key="3">
    <source>
        <dbReference type="Proteomes" id="UP001549749"/>
    </source>
</evidence>
<protein>
    <submittedName>
        <fullName evidence="2">Uncharacterized protein</fullName>
    </submittedName>
</protein>